<dbReference type="Proteomes" id="UP000092993">
    <property type="component" value="Unassembled WGS sequence"/>
</dbReference>
<feature type="region of interest" description="Disordered" evidence="1">
    <location>
        <begin position="53"/>
        <end position="96"/>
    </location>
</feature>
<reference evidence="2 3" key="1">
    <citation type="submission" date="2016-03" db="EMBL/GenBank/DDBJ databases">
        <title>Whole genome sequencing of Grifola frondosa 9006-11.</title>
        <authorList>
            <person name="Min B."/>
            <person name="Park H."/>
            <person name="Kim J.-G."/>
            <person name="Cho H."/>
            <person name="Oh Y.-L."/>
            <person name="Kong W.-S."/>
            <person name="Choi I.-G."/>
        </authorList>
    </citation>
    <scope>NUCLEOTIDE SEQUENCE [LARGE SCALE GENOMIC DNA]</scope>
    <source>
        <strain evidence="2 3">9006-11</strain>
    </source>
</reference>
<proteinExistence type="predicted"/>
<sequence length="130" mass="14247">MAPITFDVAKRMRDMTRSILRRKRQTSFPPGRHLLSAYDEQWMGHILPTSTAQRYSAQKRECPDRLHMRRPFGDEPSATQSRRTRPGPVAGSTSPPSCIVMRVAAGATMPGHFPIASVACPDGATAAAPC</sequence>
<dbReference type="AlphaFoldDB" id="A0A1C7LPF7"/>
<gene>
    <name evidence="2" type="ORF">A0H81_13537</name>
</gene>
<keyword evidence="3" id="KW-1185">Reference proteome</keyword>
<dbReference type="EMBL" id="LUGG01000031">
    <property type="protein sequence ID" value="OBZ66510.1"/>
    <property type="molecule type" value="Genomic_DNA"/>
</dbReference>
<name>A0A1C7LPF7_GRIFR</name>
<comment type="caution">
    <text evidence="2">The sequence shown here is derived from an EMBL/GenBank/DDBJ whole genome shotgun (WGS) entry which is preliminary data.</text>
</comment>
<evidence type="ECO:0000313" key="3">
    <source>
        <dbReference type="Proteomes" id="UP000092993"/>
    </source>
</evidence>
<evidence type="ECO:0000256" key="1">
    <source>
        <dbReference type="SAM" id="MobiDB-lite"/>
    </source>
</evidence>
<organism evidence="2 3">
    <name type="scientific">Grifola frondosa</name>
    <name type="common">Maitake</name>
    <name type="synonym">Polyporus frondosus</name>
    <dbReference type="NCBI Taxonomy" id="5627"/>
    <lineage>
        <taxon>Eukaryota</taxon>
        <taxon>Fungi</taxon>
        <taxon>Dikarya</taxon>
        <taxon>Basidiomycota</taxon>
        <taxon>Agaricomycotina</taxon>
        <taxon>Agaricomycetes</taxon>
        <taxon>Polyporales</taxon>
        <taxon>Grifolaceae</taxon>
        <taxon>Grifola</taxon>
    </lineage>
</organism>
<evidence type="ECO:0000313" key="2">
    <source>
        <dbReference type="EMBL" id="OBZ66510.1"/>
    </source>
</evidence>
<protein>
    <submittedName>
        <fullName evidence="2">Uncharacterized protein</fullName>
    </submittedName>
</protein>
<accession>A0A1C7LPF7</accession>